<evidence type="ECO:0000256" key="4">
    <source>
        <dbReference type="ARBA" id="ARBA00022989"/>
    </source>
</evidence>
<keyword evidence="2" id="KW-1003">Cell membrane</keyword>
<dbReference type="GO" id="GO:0005886">
    <property type="term" value="C:plasma membrane"/>
    <property type="evidence" value="ECO:0007669"/>
    <property type="project" value="UniProtKB-SubCell"/>
</dbReference>
<name>A0A376F8K2_ENTAS</name>
<dbReference type="InterPro" id="IPR035440">
    <property type="entry name" value="4HB_MCP_dom_sf"/>
</dbReference>
<dbReference type="EMBL" id="UFYI01000007">
    <property type="protein sequence ID" value="STD20598.1"/>
    <property type="molecule type" value="Genomic_DNA"/>
</dbReference>
<feature type="domain" description="Chemotaxis methyl-accepting receptor Tar-related ligand-binding" evidence="7">
    <location>
        <begin position="8"/>
        <end position="122"/>
    </location>
</feature>
<evidence type="ECO:0000256" key="3">
    <source>
        <dbReference type="ARBA" id="ARBA00022692"/>
    </source>
</evidence>
<keyword evidence="6" id="KW-0807">Transducer</keyword>
<evidence type="ECO:0000256" key="5">
    <source>
        <dbReference type="ARBA" id="ARBA00023136"/>
    </source>
</evidence>
<evidence type="ECO:0000313" key="9">
    <source>
        <dbReference type="Proteomes" id="UP000255163"/>
    </source>
</evidence>
<reference evidence="8 9" key="1">
    <citation type="submission" date="2018-06" db="EMBL/GenBank/DDBJ databases">
        <authorList>
            <consortium name="Pathogen Informatics"/>
            <person name="Doyle S."/>
        </authorList>
    </citation>
    <scope>NUCLEOTIDE SEQUENCE [LARGE SCALE GENOMIC DNA]</scope>
    <source>
        <strain evidence="8 9">NCTC12123</strain>
    </source>
</reference>
<accession>A0A376F8K2</accession>
<evidence type="ECO:0000256" key="6">
    <source>
        <dbReference type="ARBA" id="ARBA00023224"/>
    </source>
</evidence>
<keyword evidence="4" id="KW-1133">Transmembrane helix</keyword>
<proteinExistence type="predicted"/>
<dbReference type="Pfam" id="PF02203">
    <property type="entry name" value="TarH"/>
    <property type="match status" value="1"/>
</dbReference>
<evidence type="ECO:0000256" key="2">
    <source>
        <dbReference type="ARBA" id="ARBA00022475"/>
    </source>
</evidence>
<evidence type="ECO:0000259" key="7">
    <source>
        <dbReference type="Pfam" id="PF02203"/>
    </source>
</evidence>
<dbReference type="Proteomes" id="UP000255163">
    <property type="component" value="Unassembled WGS sequence"/>
</dbReference>
<dbReference type="InterPro" id="IPR003122">
    <property type="entry name" value="Tar_rcpt_lig-bd"/>
</dbReference>
<evidence type="ECO:0000256" key="1">
    <source>
        <dbReference type="ARBA" id="ARBA00004236"/>
    </source>
</evidence>
<sequence length="142" mass="15379">MSLKKSSLIVLFSLLFFFVVSTVTSVGLIIKSNNSLDNVNKEIQVVLSIIDPINHSRTLRVRVMEYVKMVEAGNSADGAAKLTAVKEALTKADHAFAAFMASPRLTDEAPLVTAYQDAWQKLPQPGAGAADRCRRGARCGQV</sequence>
<comment type="subcellular location">
    <subcellularLocation>
        <location evidence="1">Cell membrane</location>
    </subcellularLocation>
</comment>
<dbReference type="GO" id="GO:0006935">
    <property type="term" value="P:chemotaxis"/>
    <property type="evidence" value="ECO:0007669"/>
    <property type="project" value="InterPro"/>
</dbReference>
<keyword evidence="5" id="KW-0472">Membrane</keyword>
<gene>
    <name evidence="8" type="primary">trg_8</name>
    <name evidence="8" type="ORF">NCTC12123_02110</name>
</gene>
<organism evidence="8 9">
    <name type="scientific">Enterobacter asburiae</name>
    <dbReference type="NCBI Taxonomy" id="61645"/>
    <lineage>
        <taxon>Bacteria</taxon>
        <taxon>Pseudomonadati</taxon>
        <taxon>Pseudomonadota</taxon>
        <taxon>Gammaproteobacteria</taxon>
        <taxon>Enterobacterales</taxon>
        <taxon>Enterobacteriaceae</taxon>
        <taxon>Enterobacter</taxon>
        <taxon>Enterobacter cloacae complex</taxon>
    </lineage>
</organism>
<dbReference type="GO" id="GO:0007165">
    <property type="term" value="P:signal transduction"/>
    <property type="evidence" value="ECO:0007669"/>
    <property type="project" value="UniProtKB-KW"/>
</dbReference>
<evidence type="ECO:0000313" key="8">
    <source>
        <dbReference type="EMBL" id="STD20598.1"/>
    </source>
</evidence>
<dbReference type="SUPFAM" id="SSF47170">
    <property type="entry name" value="Aspartate receptor, ligand-binding domain"/>
    <property type="match status" value="1"/>
</dbReference>
<dbReference type="AlphaFoldDB" id="A0A376F8K2"/>
<keyword evidence="3" id="KW-0812">Transmembrane</keyword>
<protein>
    <submittedName>
        <fullName evidence="8">Methyl-accepting chemotaxis protein III</fullName>
    </submittedName>
</protein>